<dbReference type="AlphaFoldDB" id="A0A1R2BPP8"/>
<dbReference type="CDD" id="cd21455">
    <property type="entry name" value="DLC-like_DYNLT1_DYNLT3"/>
    <property type="match status" value="1"/>
</dbReference>
<dbReference type="GO" id="GO:0045505">
    <property type="term" value="F:dynein intermediate chain binding"/>
    <property type="evidence" value="ECO:0007669"/>
    <property type="project" value="TreeGrafter"/>
</dbReference>
<dbReference type="EMBL" id="MPUH01000509">
    <property type="protein sequence ID" value="OMJ78680.1"/>
    <property type="molecule type" value="Genomic_DNA"/>
</dbReference>
<dbReference type="GO" id="GO:0005737">
    <property type="term" value="C:cytoplasm"/>
    <property type="evidence" value="ECO:0007669"/>
    <property type="project" value="TreeGrafter"/>
</dbReference>
<dbReference type="InterPro" id="IPR038586">
    <property type="entry name" value="Tctex-1-like_sf"/>
</dbReference>
<evidence type="ECO:0000313" key="2">
    <source>
        <dbReference type="EMBL" id="OMJ85773.1"/>
    </source>
</evidence>
<dbReference type="GO" id="GO:0007018">
    <property type="term" value="P:microtubule-based movement"/>
    <property type="evidence" value="ECO:0007669"/>
    <property type="project" value="TreeGrafter"/>
</dbReference>
<organism evidence="1 3">
    <name type="scientific">Stentor coeruleus</name>
    <dbReference type="NCBI Taxonomy" id="5963"/>
    <lineage>
        <taxon>Eukaryota</taxon>
        <taxon>Sar</taxon>
        <taxon>Alveolata</taxon>
        <taxon>Ciliophora</taxon>
        <taxon>Postciliodesmatophora</taxon>
        <taxon>Heterotrichea</taxon>
        <taxon>Heterotrichida</taxon>
        <taxon>Stentoridae</taxon>
        <taxon>Stentor</taxon>
    </lineage>
</organism>
<name>A0A1R2BPP8_9CILI</name>
<accession>A0A1R2BPP8</accession>
<sequence length="110" mass="12588">MSLEDDEIMIDDLGNIARKVMEDVVTQDLYFLPENVNSWCQQIMDQCLKEYSKMAKPFKYVVTCFIMQRNGAGFQCASTCFWDTKTDGIISVTGDFPHLNCLVTIYAVHV</sequence>
<evidence type="ECO:0008006" key="4">
    <source>
        <dbReference type="Google" id="ProtNLM"/>
    </source>
</evidence>
<dbReference type="PANTHER" id="PTHR21255">
    <property type="entry name" value="T-COMPLEX-ASSOCIATED-TESTIS-EXPRESSED 1/ DYNEIN LIGHT CHAIN"/>
    <property type="match status" value="1"/>
</dbReference>
<reference evidence="1 3" key="1">
    <citation type="submission" date="2016-11" db="EMBL/GenBank/DDBJ databases">
        <title>The macronuclear genome of Stentor coeruleus: a giant cell with tiny introns.</title>
        <authorList>
            <person name="Slabodnick M."/>
            <person name="Ruby J.G."/>
            <person name="Reiff S.B."/>
            <person name="Swart E.C."/>
            <person name="Gosai S."/>
            <person name="Prabakaran S."/>
            <person name="Witkowska E."/>
            <person name="Larue G.E."/>
            <person name="Fisher S."/>
            <person name="Freeman R.M."/>
            <person name="Gunawardena J."/>
            <person name="Chu W."/>
            <person name="Stover N.A."/>
            <person name="Gregory B.D."/>
            <person name="Nowacki M."/>
            <person name="Derisi J."/>
            <person name="Roy S.W."/>
            <person name="Marshall W.F."/>
            <person name="Sood P."/>
        </authorList>
    </citation>
    <scope>NUCLEOTIDE SEQUENCE [LARGE SCALE GENOMIC DNA]</scope>
    <source>
        <strain evidence="1">WM001</strain>
    </source>
</reference>
<dbReference type="InterPro" id="IPR005334">
    <property type="entry name" value="Tctex-1-like"/>
</dbReference>
<dbReference type="EMBL" id="MPUH01000226">
    <property type="protein sequence ID" value="OMJ85773.1"/>
    <property type="molecule type" value="Genomic_DNA"/>
</dbReference>
<dbReference type="PANTHER" id="PTHR21255:SF4">
    <property type="entry name" value="DYNEIN LIGHT CHAIN TCTEX-TYPE"/>
    <property type="match status" value="1"/>
</dbReference>
<evidence type="ECO:0000313" key="3">
    <source>
        <dbReference type="Proteomes" id="UP000187209"/>
    </source>
</evidence>
<dbReference type="OrthoDB" id="284212at2759"/>
<dbReference type="Gene3D" id="3.30.1140.40">
    <property type="entry name" value="Tctex-1"/>
    <property type="match status" value="1"/>
</dbReference>
<dbReference type="GO" id="GO:0005868">
    <property type="term" value="C:cytoplasmic dynein complex"/>
    <property type="evidence" value="ECO:0007669"/>
    <property type="project" value="TreeGrafter"/>
</dbReference>
<dbReference type="Proteomes" id="UP000187209">
    <property type="component" value="Unassembled WGS sequence"/>
</dbReference>
<protein>
    <recommendedName>
        <fullName evidence="4">Dynein light chain</fullName>
    </recommendedName>
</protein>
<proteinExistence type="predicted"/>
<comment type="caution">
    <text evidence="1">The sequence shown here is derived from an EMBL/GenBank/DDBJ whole genome shotgun (WGS) entry which is preliminary data.</text>
</comment>
<dbReference type="Pfam" id="PF03645">
    <property type="entry name" value="Tctex-1"/>
    <property type="match status" value="1"/>
</dbReference>
<gene>
    <name evidence="2" type="ORF">SteCoe_12840</name>
    <name evidence="1" type="ORF">SteCoe_21443</name>
</gene>
<keyword evidence="3" id="KW-1185">Reference proteome</keyword>
<evidence type="ECO:0000313" key="1">
    <source>
        <dbReference type="EMBL" id="OMJ78680.1"/>
    </source>
</evidence>